<comment type="caution">
    <text evidence="2">The sequence shown here is derived from an EMBL/GenBank/DDBJ whole genome shotgun (WGS) entry which is preliminary data.</text>
</comment>
<organism evidence="2 3">
    <name type="scientific">Virgibacillus indicus</name>
    <dbReference type="NCBI Taxonomy" id="2024554"/>
    <lineage>
        <taxon>Bacteria</taxon>
        <taxon>Bacillati</taxon>
        <taxon>Bacillota</taxon>
        <taxon>Bacilli</taxon>
        <taxon>Bacillales</taxon>
        <taxon>Bacillaceae</taxon>
        <taxon>Virgibacillus</taxon>
    </lineage>
</organism>
<proteinExistence type="predicted"/>
<dbReference type="EMBL" id="NPMS01000005">
    <property type="protein sequence ID" value="OZU88509.1"/>
    <property type="molecule type" value="Genomic_DNA"/>
</dbReference>
<dbReference type="Pfam" id="PF08239">
    <property type="entry name" value="SH3_3"/>
    <property type="match status" value="1"/>
</dbReference>
<dbReference type="PANTHER" id="PTHR34408">
    <property type="entry name" value="FAMILY PROTEIN, PUTATIVE-RELATED"/>
    <property type="match status" value="1"/>
</dbReference>
<sequence length="734" mass="81669">MTFSSKTSKVATNNQVAYYGVALQNPTHIYASQSVQSSNILKSYEQGSILKYYKLNDSWYETGVYINGNYHIGYIHKSHVENTIQNPEWLNGVALKSSTPVYTKASTSSKALKSYPTGSILKYSTFSNNWYQTGVYINGVKKTGYIHKFHVENAIQNPVWLDGVALKSPTSVYTDASTSSKALKSYPTGSILKYSTFSNNWYQTGVYINGVKKTGYIHKSHVENAIQNPEWLNGVALKSPTSVYTDASTSSKALKSYPTGSILTYSTFSNNWYETGVYINGVKKTGYIHKSHVENAIQNPEWLNGVALKSPTSVYTDASISSKALKSYPTGSILTYSTFSNNWYETGVYINGVKKTGYIHKSHAETITDNQKSLSGYGIKNPTKVYSLASKQSKPLKVYNYGSKLKFKTFTKNWYEATVYINGQKHTGYIHTKDITFEDIAVKTNYNLTLADALEIQKTANPQTTNEYNTFVSKDWINNNKVTADVLNVRGGPSTSYWVVGQLTKGQHVTVLNESGGWYQIEYTKKHQFVNASPDDVLQYLNPNNFVNDKRQQFQFLDLSRNSAATASVLNKYLQGKGTLSGQGKAFIDAGNTHGISDVYLISHAILETGNGSSTLATGVNYRGVTVYNMFGIGAYDSCPIDCGAKKAYEEGWTTPYKAIVGGAGFIGNSYIKSGLNTLYKMRWNPQAMDLTGAYGKQYATDIGWASKQVNSMYNLYQQLDSYVLFLDIPVYRR</sequence>
<evidence type="ECO:0000313" key="2">
    <source>
        <dbReference type="EMBL" id="OZU88509.1"/>
    </source>
</evidence>
<dbReference type="InterPro" id="IPR003646">
    <property type="entry name" value="SH3-like_bac-type"/>
</dbReference>
<dbReference type="OrthoDB" id="9816557at2"/>
<dbReference type="InterPro" id="IPR052354">
    <property type="entry name" value="Cell_Wall_Dynamics_Protein"/>
</dbReference>
<dbReference type="InterPro" id="IPR006626">
    <property type="entry name" value="PbH1"/>
</dbReference>
<protein>
    <recommendedName>
        <fullName evidence="1">SH3b domain-containing protein</fullName>
    </recommendedName>
</protein>
<dbReference type="Pfam" id="PF01832">
    <property type="entry name" value="Glucosaminidase"/>
    <property type="match status" value="1"/>
</dbReference>
<gene>
    <name evidence="2" type="ORF">CIL03_12030</name>
</gene>
<dbReference type="PROSITE" id="PS51781">
    <property type="entry name" value="SH3B"/>
    <property type="match status" value="1"/>
</dbReference>
<dbReference type="PANTHER" id="PTHR34408:SF1">
    <property type="entry name" value="GLYCOSYL HYDROLASE FAMILY 19 DOMAIN-CONTAINING PROTEIN HI_1415"/>
    <property type="match status" value="1"/>
</dbReference>
<dbReference type="Gene3D" id="1.10.530.10">
    <property type="match status" value="1"/>
</dbReference>
<dbReference type="SMART" id="SM00287">
    <property type="entry name" value="SH3b"/>
    <property type="match status" value="2"/>
</dbReference>
<dbReference type="Proteomes" id="UP000216498">
    <property type="component" value="Unassembled WGS sequence"/>
</dbReference>
<name>A0A265NAM6_9BACI</name>
<dbReference type="AlphaFoldDB" id="A0A265NAM6"/>
<dbReference type="Gene3D" id="2.30.30.40">
    <property type="entry name" value="SH3 Domains"/>
    <property type="match status" value="7"/>
</dbReference>
<reference evidence="2 3" key="1">
    <citation type="submission" date="2017-08" db="EMBL/GenBank/DDBJ databases">
        <title>Virgibacillus indicus sp. nov. and Virgibacillus profoundi sp. nov, two moderately halophilic bacteria isolated from marine sediment by using the Microfluidic Streak Plate.</title>
        <authorList>
            <person name="Xu B."/>
            <person name="Hu B."/>
            <person name="Wang J."/>
            <person name="Zhu Y."/>
            <person name="Huang L."/>
            <person name="Du W."/>
            <person name="Huang Y."/>
        </authorList>
    </citation>
    <scope>NUCLEOTIDE SEQUENCE [LARGE SCALE GENOMIC DNA]</scope>
    <source>
        <strain evidence="2 3">IO3-P2-C2</strain>
    </source>
</reference>
<evidence type="ECO:0000259" key="1">
    <source>
        <dbReference type="PROSITE" id="PS51781"/>
    </source>
</evidence>
<dbReference type="InterPro" id="IPR002901">
    <property type="entry name" value="MGlyc_endo_b_GlcNAc-like_dom"/>
</dbReference>
<accession>A0A265NAM6</accession>
<dbReference type="SMART" id="SM00047">
    <property type="entry name" value="LYZ2"/>
    <property type="match status" value="1"/>
</dbReference>
<evidence type="ECO:0000313" key="3">
    <source>
        <dbReference type="Proteomes" id="UP000216498"/>
    </source>
</evidence>
<dbReference type="GO" id="GO:0004040">
    <property type="term" value="F:amidase activity"/>
    <property type="evidence" value="ECO:0007669"/>
    <property type="project" value="InterPro"/>
</dbReference>
<dbReference type="SMART" id="SM00710">
    <property type="entry name" value="PbH1"/>
    <property type="match status" value="5"/>
</dbReference>
<keyword evidence="3" id="KW-1185">Reference proteome</keyword>
<feature type="domain" description="SH3b" evidence="1">
    <location>
        <begin position="477"/>
        <end position="550"/>
    </location>
</feature>